<proteinExistence type="predicted"/>
<dbReference type="AlphaFoldDB" id="A0A371JKE9"/>
<accession>A0A371JKE9</accession>
<sequence length="87" mass="10116">MYHYDEECLKTFLEKQKQIYKENVAETLEEADEFLEDCMAIVVNSQKEIKAYFDEVGVDVQGMSLNDIENCDEVIKLPSGRYLVVEV</sequence>
<keyword evidence="1" id="KW-0175">Coiled coil</keyword>
<protein>
    <submittedName>
        <fullName evidence="2">Glyoxalase</fullName>
    </submittedName>
</protein>
<dbReference type="Proteomes" id="UP000216411">
    <property type="component" value="Unassembled WGS sequence"/>
</dbReference>
<evidence type="ECO:0000313" key="2">
    <source>
        <dbReference type="EMBL" id="RDY33190.1"/>
    </source>
</evidence>
<reference evidence="2 3" key="1">
    <citation type="journal article" date="2017" name="Genome Announc.">
        <title>Draft Genome Sequence of a Sporulating and Motile Strain of Lachnotalea glycerini Isolated from Water in Quebec City, Canada.</title>
        <authorList>
            <person name="Maheux A.F."/>
            <person name="Boudreau D.K."/>
            <person name="Berube E."/>
            <person name="Boissinot M."/>
            <person name="Raymond F."/>
            <person name="Brodeur S."/>
            <person name="Corbeil J."/>
            <person name="Isabel S."/>
            <person name="Omar R.F."/>
            <person name="Bergeron M.G."/>
        </authorList>
    </citation>
    <scope>NUCLEOTIDE SEQUENCE [LARGE SCALE GENOMIC DNA]</scope>
    <source>
        <strain evidence="2 3">CCRI-19302</strain>
    </source>
</reference>
<dbReference type="EMBL" id="NOKA02000001">
    <property type="protein sequence ID" value="RDY33190.1"/>
    <property type="molecule type" value="Genomic_DNA"/>
</dbReference>
<evidence type="ECO:0000313" key="3">
    <source>
        <dbReference type="Proteomes" id="UP000216411"/>
    </source>
</evidence>
<name>A0A371JKE9_9FIRM</name>
<keyword evidence="3" id="KW-1185">Reference proteome</keyword>
<dbReference type="OrthoDB" id="1766650at2"/>
<feature type="coiled-coil region" evidence="1">
    <location>
        <begin position="10"/>
        <end position="37"/>
    </location>
</feature>
<comment type="caution">
    <text evidence="2">The sequence shown here is derived from an EMBL/GenBank/DDBJ whole genome shotgun (WGS) entry which is preliminary data.</text>
</comment>
<gene>
    <name evidence="2" type="ORF">CG710_001295</name>
</gene>
<dbReference type="RefSeq" id="WP_094378157.1">
    <property type="nucleotide sequence ID" value="NZ_NOKA02000001.1"/>
</dbReference>
<evidence type="ECO:0000256" key="1">
    <source>
        <dbReference type="SAM" id="Coils"/>
    </source>
</evidence>
<organism evidence="2 3">
    <name type="scientific">Lachnotalea glycerini</name>
    <dbReference type="NCBI Taxonomy" id="1763509"/>
    <lineage>
        <taxon>Bacteria</taxon>
        <taxon>Bacillati</taxon>
        <taxon>Bacillota</taxon>
        <taxon>Clostridia</taxon>
        <taxon>Lachnospirales</taxon>
        <taxon>Lachnospiraceae</taxon>
        <taxon>Lachnotalea</taxon>
    </lineage>
</organism>